<evidence type="ECO:0000313" key="1">
    <source>
        <dbReference type="EMBL" id="KAJ7529813.1"/>
    </source>
</evidence>
<name>A0ACC2BJ57_DIPCM</name>
<reference evidence="2" key="1">
    <citation type="journal article" date="2024" name="Proc. Natl. Acad. Sci. U.S.A.">
        <title>Extraordinary preservation of gene collinearity over three hundred million years revealed in homosporous lycophytes.</title>
        <authorList>
            <person name="Li C."/>
            <person name="Wickell D."/>
            <person name="Kuo L.Y."/>
            <person name="Chen X."/>
            <person name="Nie B."/>
            <person name="Liao X."/>
            <person name="Peng D."/>
            <person name="Ji J."/>
            <person name="Jenkins J."/>
            <person name="Williams M."/>
            <person name="Shu S."/>
            <person name="Plott C."/>
            <person name="Barry K."/>
            <person name="Rajasekar S."/>
            <person name="Grimwood J."/>
            <person name="Han X."/>
            <person name="Sun S."/>
            <person name="Hou Z."/>
            <person name="He W."/>
            <person name="Dai G."/>
            <person name="Sun C."/>
            <person name="Schmutz J."/>
            <person name="Leebens-Mack J.H."/>
            <person name="Li F.W."/>
            <person name="Wang L."/>
        </authorList>
    </citation>
    <scope>NUCLEOTIDE SEQUENCE [LARGE SCALE GENOMIC DNA]</scope>
    <source>
        <strain evidence="2">cv. PW_Plant_1</strain>
    </source>
</reference>
<dbReference type="EMBL" id="CM055106">
    <property type="protein sequence ID" value="KAJ7529813.1"/>
    <property type="molecule type" value="Genomic_DNA"/>
</dbReference>
<comment type="caution">
    <text evidence="1">The sequence shown here is derived from an EMBL/GenBank/DDBJ whole genome shotgun (WGS) entry which is preliminary data.</text>
</comment>
<proteinExistence type="predicted"/>
<keyword evidence="2" id="KW-1185">Reference proteome</keyword>
<sequence>MQDLGVLHYILGIEVVASDGPLELVSDRRTHFLNETVRVLLAEFLVVHRKSMPYYPRCNGQAESSNKILCNIITKIVEASRSDWEHKLQAALWAFRTTYKLATGHTPFQLVYGLEAIMPVEFIVPSRDGTIRH</sequence>
<protein>
    <submittedName>
        <fullName evidence="1">Uncharacterized protein</fullName>
    </submittedName>
</protein>
<accession>A0ACC2BJ57</accession>
<organism evidence="1 2">
    <name type="scientific">Diphasiastrum complanatum</name>
    <name type="common">Issler's clubmoss</name>
    <name type="synonym">Lycopodium complanatum</name>
    <dbReference type="NCBI Taxonomy" id="34168"/>
    <lineage>
        <taxon>Eukaryota</taxon>
        <taxon>Viridiplantae</taxon>
        <taxon>Streptophyta</taxon>
        <taxon>Embryophyta</taxon>
        <taxon>Tracheophyta</taxon>
        <taxon>Lycopodiopsida</taxon>
        <taxon>Lycopodiales</taxon>
        <taxon>Lycopodiaceae</taxon>
        <taxon>Lycopodioideae</taxon>
        <taxon>Diphasiastrum</taxon>
    </lineage>
</organism>
<gene>
    <name evidence="1" type="ORF">O6H91_15G067000</name>
</gene>
<dbReference type="Proteomes" id="UP001162992">
    <property type="component" value="Chromosome 15"/>
</dbReference>
<evidence type="ECO:0000313" key="2">
    <source>
        <dbReference type="Proteomes" id="UP001162992"/>
    </source>
</evidence>